<dbReference type="Gene3D" id="1.10.10.660">
    <property type="entry name" value="conserved protein of unknown function from Enterococcus faecalis V583"/>
    <property type="match status" value="1"/>
</dbReference>
<dbReference type="InterPro" id="IPR032710">
    <property type="entry name" value="NTF2-like_dom_sf"/>
</dbReference>
<sequence length="519" mass="55646">MTDLAASDLQPALEKLYAVRPVWRRVVAAADAIGLPDRTLLHAGPPFRHGQRPSAPILSSAVLCCLYEGWSDSEAAAQYLITSGEVRLRPAQDFNVVTPLAAVVSPGTTLVEVVDAAGINPRPSWSILSSGRGPQIRFGTRQQAVIERLAWRDGELARVLRTALVEGPIDLLPLAVAGLQRGDDLHSVTSGASQALQERLMPLLEGADEVERMLDETPLFFLTLWMAACHLLLDTLCDEPAARSLLVALAGNGIEAGIRLAGDPARWRTAAAHTPQGPRLKAGDEPVCPMLGDSGVIDAAGFGAQAWHHATGAAADMAGWLPGRPAAAPEWRLGQHPLFAPFGLGSAIDSERIDHHSSLPRVAIAMLDARGEAGLLGRGVCQTPARLYGSPAADEPELNDPLVVTQVNAAFERYEQALVSNDVATLDELFWRSPHTVRYGATENLYGSAAIRAFRDGRPATGLARRIIERSITSFGSDHAVTHMAFSREGNPRTGRQTQTWVRIAGAWRIVSAHVSNMD</sequence>
<evidence type="ECO:0000313" key="1">
    <source>
        <dbReference type="EMBL" id="TBU87347.1"/>
    </source>
</evidence>
<dbReference type="InterPro" id="IPR024507">
    <property type="entry name" value="AtzH-like"/>
</dbReference>
<dbReference type="Proteomes" id="UP000293172">
    <property type="component" value="Unassembled WGS sequence"/>
</dbReference>
<evidence type="ECO:0000313" key="2">
    <source>
        <dbReference type="Proteomes" id="UP000293172"/>
    </source>
</evidence>
<dbReference type="EMBL" id="QJUL01000039">
    <property type="protein sequence ID" value="TBU87347.1"/>
    <property type="molecule type" value="Genomic_DNA"/>
</dbReference>
<dbReference type="Gene3D" id="3.90.1700.10">
    <property type="entry name" value="v583 domain like"/>
    <property type="match status" value="1"/>
</dbReference>
<dbReference type="OrthoDB" id="9791198at2"/>
<dbReference type="InterPro" id="IPR009499">
    <property type="entry name" value="AllG-like"/>
</dbReference>
<name>A0A4Q9QWC4_9GAMM</name>
<proteinExistence type="predicted"/>
<dbReference type="Gene3D" id="3.10.450.50">
    <property type="match status" value="1"/>
</dbReference>
<dbReference type="SUPFAM" id="SSF54427">
    <property type="entry name" value="NTF2-like"/>
    <property type="match status" value="1"/>
</dbReference>
<dbReference type="InterPro" id="IPR024033">
    <property type="entry name" value="OXTCase_su_AllG_h-dom"/>
</dbReference>
<accession>A0A4Q9QWC4</accession>
<reference evidence="1 2" key="1">
    <citation type="submission" date="2018-06" db="EMBL/GenBank/DDBJ databases">
        <title>Three novel Pseudomonas species isolated from symptomatic oak.</title>
        <authorList>
            <person name="Bueno-Gonzalez V."/>
            <person name="Brady C."/>
        </authorList>
    </citation>
    <scope>NUCLEOTIDE SEQUENCE [LARGE SCALE GENOMIC DNA]</scope>
    <source>
        <strain evidence="1 2">P6B</strain>
    </source>
</reference>
<dbReference type="RefSeq" id="WP_131198926.1">
    <property type="nucleotide sequence ID" value="NZ_QJUL01000039.1"/>
</dbReference>
<gene>
    <name evidence="1" type="primary">hpxZ</name>
    <name evidence="1" type="ORF">DNK44_20645</name>
</gene>
<dbReference type="AlphaFoldDB" id="A0A4Q9QWC4"/>
<dbReference type="Gene3D" id="3.90.1710.10">
    <property type="entry name" value="Enterococcus faecalis V583 domain"/>
    <property type="match status" value="1"/>
</dbReference>
<dbReference type="Pfam" id="PF11533">
    <property type="entry name" value="AtzH-like"/>
    <property type="match status" value="1"/>
</dbReference>
<protein>
    <submittedName>
        <fullName evidence="1">Oxalurate catabolism protein HpxZ</fullName>
    </submittedName>
</protein>
<dbReference type="Pfam" id="PF06545">
    <property type="entry name" value="AllG"/>
    <property type="match status" value="1"/>
</dbReference>
<organism evidence="1 2">
    <name type="scientific">Phytopseudomonas dryadis</name>
    <dbReference type="NCBI Taxonomy" id="2487520"/>
    <lineage>
        <taxon>Bacteria</taxon>
        <taxon>Pseudomonadati</taxon>
        <taxon>Pseudomonadota</taxon>
        <taxon>Gammaproteobacteria</taxon>
        <taxon>Pseudomonadales</taxon>
        <taxon>Pseudomonadaceae</taxon>
        <taxon>Phytopseudomonas</taxon>
    </lineage>
</organism>
<comment type="caution">
    <text evidence="1">The sequence shown here is derived from an EMBL/GenBank/DDBJ whole genome shotgun (WGS) entry which is preliminary data.</text>
</comment>
<dbReference type="NCBIfam" id="NF033625">
    <property type="entry name" value="HpxZ"/>
    <property type="match status" value="1"/>
</dbReference>